<dbReference type="InterPro" id="IPR004838">
    <property type="entry name" value="NHTrfase_class1_PyrdxlP-BS"/>
</dbReference>
<dbReference type="EC" id="2.6.1.-" evidence="7"/>
<dbReference type="EMBL" id="SMGD01000014">
    <property type="protein sequence ID" value="TCK47586.1"/>
    <property type="molecule type" value="Genomic_DNA"/>
</dbReference>
<comment type="similarity">
    <text evidence="2 7">Belongs to the class-I pyridoxal-phosphate-dependent aminotransferase family.</text>
</comment>
<dbReference type="GO" id="GO:0030170">
    <property type="term" value="F:pyridoxal phosphate binding"/>
    <property type="evidence" value="ECO:0007669"/>
    <property type="project" value="InterPro"/>
</dbReference>
<accession>A0A4R1JAB9</accession>
<comment type="cofactor">
    <cofactor evidence="1 7">
        <name>pyridoxal 5'-phosphate</name>
        <dbReference type="ChEBI" id="CHEBI:597326"/>
    </cofactor>
</comment>
<keyword evidence="5 7" id="KW-0808">Transferase</keyword>
<dbReference type="PRINTS" id="PR00799">
    <property type="entry name" value="TRANSAMINASE"/>
</dbReference>
<dbReference type="InterPro" id="IPR015422">
    <property type="entry name" value="PyrdxlP-dep_Trfase_small"/>
</dbReference>
<evidence type="ECO:0000259" key="8">
    <source>
        <dbReference type="Pfam" id="PF00155"/>
    </source>
</evidence>
<evidence type="ECO:0000256" key="4">
    <source>
        <dbReference type="ARBA" id="ARBA00022576"/>
    </source>
</evidence>
<evidence type="ECO:0000256" key="3">
    <source>
        <dbReference type="ARBA" id="ARBA00011738"/>
    </source>
</evidence>
<proteinExistence type="inferred from homology"/>
<dbReference type="Pfam" id="PF00155">
    <property type="entry name" value="Aminotran_1_2"/>
    <property type="match status" value="1"/>
</dbReference>
<dbReference type="GO" id="GO:0004069">
    <property type="term" value="F:L-aspartate:2-oxoglutarate aminotransferase activity"/>
    <property type="evidence" value="ECO:0007669"/>
    <property type="project" value="TreeGrafter"/>
</dbReference>
<dbReference type="Gene3D" id="3.40.640.10">
    <property type="entry name" value="Type I PLP-dependent aspartate aminotransferase-like (Major domain)"/>
    <property type="match status" value="1"/>
</dbReference>
<dbReference type="GO" id="GO:0042802">
    <property type="term" value="F:identical protein binding"/>
    <property type="evidence" value="ECO:0007669"/>
    <property type="project" value="TreeGrafter"/>
</dbReference>
<dbReference type="InterPro" id="IPR015421">
    <property type="entry name" value="PyrdxlP-dep_Trfase_major"/>
</dbReference>
<dbReference type="Proteomes" id="UP000295565">
    <property type="component" value="Unassembled WGS sequence"/>
</dbReference>
<evidence type="ECO:0000313" key="9">
    <source>
        <dbReference type="EMBL" id="TCK47586.1"/>
    </source>
</evidence>
<keyword evidence="10" id="KW-1185">Reference proteome</keyword>
<dbReference type="GO" id="GO:0005829">
    <property type="term" value="C:cytosol"/>
    <property type="evidence" value="ECO:0007669"/>
    <property type="project" value="TreeGrafter"/>
</dbReference>
<dbReference type="GO" id="GO:0033585">
    <property type="term" value="P:L-phenylalanine biosynthetic process from chorismate via phenylpyruvate"/>
    <property type="evidence" value="ECO:0007669"/>
    <property type="project" value="TreeGrafter"/>
</dbReference>
<feature type="domain" description="Aminotransferase class I/classII large" evidence="8">
    <location>
        <begin position="27"/>
        <end position="392"/>
    </location>
</feature>
<keyword evidence="6" id="KW-0663">Pyridoxal phosphate</keyword>
<evidence type="ECO:0000256" key="1">
    <source>
        <dbReference type="ARBA" id="ARBA00001933"/>
    </source>
</evidence>
<dbReference type="FunFam" id="3.90.1150.10:FF:000001">
    <property type="entry name" value="Aspartate aminotransferase"/>
    <property type="match status" value="1"/>
</dbReference>
<dbReference type="GO" id="GO:0004838">
    <property type="term" value="F:L-tyrosine-2-oxoglutarate transaminase activity"/>
    <property type="evidence" value="ECO:0007669"/>
    <property type="project" value="TreeGrafter"/>
</dbReference>
<dbReference type="InterPro" id="IPR004839">
    <property type="entry name" value="Aminotransferase_I/II_large"/>
</dbReference>
<dbReference type="FunFam" id="3.40.640.10:FF:000015">
    <property type="entry name" value="Aspartate aminotransferase"/>
    <property type="match status" value="1"/>
</dbReference>
<dbReference type="CDD" id="cd00609">
    <property type="entry name" value="AAT_like"/>
    <property type="match status" value="1"/>
</dbReference>
<dbReference type="OrthoDB" id="9766445at2"/>
<dbReference type="Gene3D" id="3.90.1150.10">
    <property type="entry name" value="Aspartate Aminotransferase, domain 1"/>
    <property type="match status" value="1"/>
</dbReference>
<name>A0A4R1JAB9_9GAMM</name>
<evidence type="ECO:0000313" key="10">
    <source>
        <dbReference type="Proteomes" id="UP000295565"/>
    </source>
</evidence>
<evidence type="ECO:0000256" key="5">
    <source>
        <dbReference type="ARBA" id="ARBA00022679"/>
    </source>
</evidence>
<reference evidence="9 10" key="1">
    <citation type="submission" date="2019-03" db="EMBL/GenBank/DDBJ databases">
        <title>Genomic Encyclopedia of Type Strains, Phase IV (KMG-IV): sequencing the most valuable type-strain genomes for metagenomic binning, comparative biology and taxonomic classification.</title>
        <authorList>
            <person name="Goeker M."/>
        </authorList>
    </citation>
    <scope>NUCLEOTIDE SEQUENCE [LARGE SCALE GENOMIC DNA]</scope>
    <source>
        <strain evidence="9 10">DSM 18577</strain>
    </source>
</reference>
<dbReference type="InterPro" id="IPR015424">
    <property type="entry name" value="PyrdxlP-dep_Trfase"/>
</dbReference>
<dbReference type="SUPFAM" id="SSF53383">
    <property type="entry name" value="PLP-dependent transferases"/>
    <property type="match status" value="1"/>
</dbReference>
<dbReference type="AlphaFoldDB" id="A0A4R1JAB9"/>
<evidence type="ECO:0000256" key="6">
    <source>
        <dbReference type="ARBA" id="ARBA00022898"/>
    </source>
</evidence>
<dbReference type="InterPro" id="IPR000796">
    <property type="entry name" value="Asp_trans"/>
</dbReference>
<dbReference type="PANTHER" id="PTHR11879:SF22">
    <property type="entry name" value="ASPARTATE AMINOTRANSFERASE, MITOCHONDRIAL"/>
    <property type="match status" value="1"/>
</dbReference>
<dbReference type="NCBIfam" id="NF006719">
    <property type="entry name" value="PRK09257.1"/>
    <property type="match status" value="1"/>
</dbReference>
<comment type="caution">
    <text evidence="9">The sequence shown here is derived from an EMBL/GenBank/DDBJ whole genome shotgun (WGS) entry which is preliminary data.</text>
</comment>
<sequence>MFERVNAAPADPIFGLTEAFKQDPRDHKINLGAGIYKDEKGQTPILETVKIAEQRLVDTETSKAYLGIDGRADYALEVQKLLFKPEHNIIANQRAVTAQTPGGTGGLRVLAEFAFKHVGVRTVWISDPTWANHASVFRAAGLEVKTYRYYDPLTHSMDFAGMCEALETIPSDDMVLLHGCCHNPTGIDPTFAQWQKINQISLAKGWLPFFDFAYQGFGKGIDEDAAGLRLFADTHDELLIASSFSKNFGLYNERVGAATIVASTATNAQASFSQMKTGIRANYSNPPAHGAAVVATILEDPQLAAKWREEVSEMRARIQQMRDLFVAKLEEYGATENFDFISHQNGMFSFSGLNKTQIEKLKKDHAVYIVGSGRICVACMTLKNIDQLCKAIVAVL</sequence>
<evidence type="ECO:0000256" key="7">
    <source>
        <dbReference type="RuleBase" id="RU000481"/>
    </source>
</evidence>
<evidence type="ECO:0000256" key="2">
    <source>
        <dbReference type="ARBA" id="ARBA00007441"/>
    </source>
</evidence>
<dbReference type="PROSITE" id="PS00105">
    <property type="entry name" value="AA_TRANSFER_CLASS_1"/>
    <property type="match status" value="1"/>
</dbReference>
<comment type="subunit">
    <text evidence="3">Homodimer.</text>
</comment>
<keyword evidence="4 7" id="KW-0032">Aminotransferase</keyword>
<organism evidence="9 10">
    <name type="scientific">Celerinatantimonas diazotrophica</name>
    <dbReference type="NCBI Taxonomy" id="412034"/>
    <lineage>
        <taxon>Bacteria</taxon>
        <taxon>Pseudomonadati</taxon>
        <taxon>Pseudomonadota</taxon>
        <taxon>Gammaproteobacteria</taxon>
        <taxon>Celerinatantimonadaceae</taxon>
        <taxon>Celerinatantimonas</taxon>
    </lineage>
</organism>
<gene>
    <name evidence="9" type="ORF">EV690_2623</name>
</gene>
<protein>
    <recommendedName>
        <fullName evidence="7">Aminotransferase</fullName>
        <ecNumber evidence="7">2.6.1.-</ecNumber>
    </recommendedName>
</protein>
<dbReference type="PANTHER" id="PTHR11879">
    <property type="entry name" value="ASPARTATE AMINOTRANSFERASE"/>
    <property type="match status" value="1"/>
</dbReference>
<dbReference type="RefSeq" id="WP_131913392.1">
    <property type="nucleotide sequence ID" value="NZ_OU594967.1"/>
</dbReference>